<dbReference type="PANTHER" id="PTHR23199">
    <property type="entry name" value="NEUROTROPHIN 1-RELATED"/>
    <property type="match status" value="1"/>
</dbReference>
<dbReference type="SUPFAM" id="SSF57501">
    <property type="entry name" value="Cystine-knot cytokines"/>
    <property type="match status" value="1"/>
</dbReference>
<dbReference type="GO" id="GO:0005121">
    <property type="term" value="F:Toll binding"/>
    <property type="evidence" value="ECO:0007669"/>
    <property type="project" value="TreeGrafter"/>
</dbReference>
<keyword evidence="1" id="KW-0732">Signal</keyword>
<dbReference type="GO" id="GO:0008083">
    <property type="term" value="F:growth factor activity"/>
    <property type="evidence" value="ECO:0007669"/>
    <property type="project" value="TreeGrafter"/>
</dbReference>
<evidence type="ECO:0000259" key="4">
    <source>
        <dbReference type="Pfam" id="PF16077"/>
    </source>
</evidence>
<dbReference type="Gene3D" id="2.10.90.10">
    <property type="entry name" value="Cystine-knot cytokines"/>
    <property type="match status" value="1"/>
</dbReference>
<gene>
    <name evidence="5" type="ORF">HERILL_LOCUS13518</name>
</gene>
<organism evidence="5 6">
    <name type="scientific">Hermetia illucens</name>
    <name type="common">Black soldier fly</name>
    <dbReference type="NCBI Taxonomy" id="343691"/>
    <lineage>
        <taxon>Eukaryota</taxon>
        <taxon>Metazoa</taxon>
        <taxon>Ecdysozoa</taxon>
        <taxon>Arthropoda</taxon>
        <taxon>Hexapoda</taxon>
        <taxon>Insecta</taxon>
        <taxon>Pterygota</taxon>
        <taxon>Neoptera</taxon>
        <taxon>Endopterygota</taxon>
        <taxon>Diptera</taxon>
        <taxon>Brachycera</taxon>
        <taxon>Stratiomyomorpha</taxon>
        <taxon>Stratiomyidae</taxon>
        <taxon>Hermetiinae</taxon>
        <taxon>Hermetia</taxon>
    </lineage>
</organism>
<dbReference type="Proteomes" id="UP000594454">
    <property type="component" value="Chromosome 5"/>
</dbReference>
<dbReference type="GO" id="GO:0005615">
    <property type="term" value="C:extracellular space"/>
    <property type="evidence" value="ECO:0007669"/>
    <property type="project" value="UniProtKB-ARBA"/>
</dbReference>
<feature type="domain" description="Spaetzle" evidence="4">
    <location>
        <begin position="111"/>
        <end position="204"/>
    </location>
</feature>
<dbReference type="GO" id="GO:0021556">
    <property type="term" value="P:central nervous system formation"/>
    <property type="evidence" value="ECO:0007669"/>
    <property type="project" value="TreeGrafter"/>
</dbReference>
<dbReference type="InterPro" id="IPR052444">
    <property type="entry name" value="Spz/Toll_ligand-like"/>
</dbReference>
<dbReference type="InterPro" id="IPR032104">
    <property type="entry name" value="Spaetzle"/>
</dbReference>
<evidence type="ECO:0000313" key="6">
    <source>
        <dbReference type="Proteomes" id="UP000594454"/>
    </source>
</evidence>
<proteinExistence type="predicted"/>
<dbReference type="AlphaFoldDB" id="A0A7R8YZ10"/>
<protein>
    <recommendedName>
        <fullName evidence="4">Spaetzle domain-containing protein</fullName>
    </recommendedName>
</protein>
<keyword evidence="3" id="KW-0325">Glycoprotein</keyword>
<keyword evidence="2" id="KW-1015">Disulfide bond</keyword>
<dbReference type="Pfam" id="PF16077">
    <property type="entry name" value="Spaetzle"/>
    <property type="match status" value="1"/>
</dbReference>
<dbReference type="InterPro" id="IPR029034">
    <property type="entry name" value="Cystine-knot_cytokine"/>
</dbReference>
<accession>A0A7R8YZ10</accession>
<evidence type="ECO:0000313" key="5">
    <source>
        <dbReference type="EMBL" id="CAD7091074.1"/>
    </source>
</evidence>
<dbReference type="PANTHER" id="PTHR23199:SF12">
    <property type="entry name" value="NEUROTROPHIN 1-RELATED"/>
    <property type="match status" value="1"/>
</dbReference>
<name>A0A7R8YZ10_HERIL</name>
<keyword evidence="6" id="KW-1185">Reference proteome</keyword>
<dbReference type="EMBL" id="LR899013">
    <property type="protein sequence ID" value="CAD7091074.1"/>
    <property type="molecule type" value="Genomic_DNA"/>
</dbReference>
<reference evidence="5 6" key="1">
    <citation type="submission" date="2020-11" db="EMBL/GenBank/DDBJ databases">
        <authorList>
            <person name="Wallbank WR R."/>
            <person name="Pardo Diaz C."/>
            <person name="Kozak K."/>
            <person name="Martin S."/>
            <person name="Jiggins C."/>
            <person name="Moest M."/>
            <person name="Warren A I."/>
            <person name="Generalovic N T."/>
            <person name="Byers J.R.P. K."/>
            <person name="Montejo-Kovacevich G."/>
            <person name="Yen C E."/>
        </authorList>
    </citation>
    <scope>NUCLEOTIDE SEQUENCE [LARGE SCALE GENOMIC DNA]</scope>
</reference>
<dbReference type="FunFam" id="2.10.90.10:FF:000056">
    <property type="entry name" value="Protein spaetzle"/>
    <property type="match status" value="1"/>
</dbReference>
<evidence type="ECO:0000256" key="2">
    <source>
        <dbReference type="ARBA" id="ARBA00023157"/>
    </source>
</evidence>
<dbReference type="OrthoDB" id="6359065at2759"/>
<evidence type="ECO:0000256" key="3">
    <source>
        <dbReference type="ARBA" id="ARBA00023180"/>
    </source>
</evidence>
<sequence length="209" mass="23562">MYPSVSKLVEGDMSKFCYTAGVIFLLLMLMTTAAKAGDIMFPDQATLSALGKTTPKCKANGTEVLCQGVENYPANELESLIKSDATRYMELFGEDLLIGLSTRFDHPGEESLCRNSERLVYPQSGLNKDEKWLFIVNHDKYKQGIRIEECLGAGEQCSLTESFPNNYKTECRQHYVYRQLLSLSPQGRIVKEQFRFPASCKCVVKVPEM</sequence>
<evidence type="ECO:0000256" key="1">
    <source>
        <dbReference type="ARBA" id="ARBA00022729"/>
    </source>
</evidence>
<dbReference type="GO" id="GO:0045087">
    <property type="term" value="P:innate immune response"/>
    <property type="evidence" value="ECO:0007669"/>
    <property type="project" value="TreeGrafter"/>
</dbReference>